<feature type="domain" description="WGR" evidence="1">
    <location>
        <begin position="1"/>
        <end position="85"/>
    </location>
</feature>
<accession>A0ABS1DKX9</accession>
<organism evidence="2 3">
    <name type="scientific">Rhodovibrio sodomensis</name>
    <dbReference type="NCBI Taxonomy" id="1088"/>
    <lineage>
        <taxon>Bacteria</taxon>
        <taxon>Pseudomonadati</taxon>
        <taxon>Pseudomonadota</taxon>
        <taxon>Alphaproteobacteria</taxon>
        <taxon>Rhodospirillales</taxon>
        <taxon>Rhodovibrionaceae</taxon>
        <taxon>Rhodovibrio</taxon>
    </lineage>
</organism>
<gene>
    <name evidence="2" type="ORF">CKO28_21485</name>
</gene>
<dbReference type="CDD" id="cd07996">
    <property type="entry name" value="WGR_MMR_like"/>
    <property type="match status" value="1"/>
</dbReference>
<dbReference type="InterPro" id="IPR008893">
    <property type="entry name" value="WGR_domain"/>
</dbReference>
<name>A0ABS1DKX9_9PROT</name>
<dbReference type="SUPFAM" id="SSF142921">
    <property type="entry name" value="WGR domain-like"/>
    <property type="match status" value="1"/>
</dbReference>
<dbReference type="EMBL" id="NRRL01000103">
    <property type="protein sequence ID" value="MBK1670597.1"/>
    <property type="molecule type" value="Genomic_DNA"/>
</dbReference>
<dbReference type="Proteomes" id="UP001296873">
    <property type="component" value="Unassembled WGS sequence"/>
</dbReference>
<dbReference type="RefSeq" id="WP_200343023.1">
    <property type="nucleotide sequence ID" value="NZ_NRRL01000103.1"/>
</dbReference>
<evidence type="ECO:0000313" key="3">
    <source>
        <dbReference type="Proteomes" id="UP001296873"/>
    </source>
</evidence>
<sequence length="85" mass="9734">MEGLPVDQPDSADLIRVGVASHQDRFYRTVVWADLFGGVSLVREFGPMGRPGQMRLDAHGDHDSARKRMARLIREKERRGYRRIA</sequence>
<dbReference type="InterPro" id="IPR049809">
    <property type="entry name" value="YehF/YfeS-like_WGR"/>
</dbReference>
<keyword evidence="3" id="KW-1185">Reference proteome</keyword>
<dbReference type="InterPro" id="IPR036930">
    <property type="entry name" value="WGR_dom_sf"/>
</dbReference>
<evidence type="ECO:0000313" key="2">
    <source>
        <dbReference type="EMBL" id="MBK1670597.1"/>
    </source>
</evidence>
<dbReference type="PROSITE" id="PS51977">
    <property type="entry name" value="WGR"/>
    <property type="match status" value="1"/>
</dbReference>
<comment type="caution">
    <text evidence="2">The sequence shown here is derived from an EMBL/GenBank/DDBJ whole genome shotgun (WGS) entry which is preliminary data.</text>
</comment>
<protein>
    <recommendedName>
        <fullName evidence="1">WGR domain-containing protein</fullName>
    </recommendedName>
</protein>
<proteinExistence type="predicted"/>
<dbReference type="Gene3D" id="2.20.140.10">
    <property type="entry name" value="WGR domain"/>
    <property type="match status" value="1"/>
</dbReference>
<evidence type="ECO:0000259" key="1">
    <source>
        <dbReference type="PROSITE" id="PS51977"/>
    </source>
</evidence>
<dbReference type="Pfam" id="PF05406">
    <property type="entry name" value="WGR"/>
    <property type="match status" value="1"/>
</dbReference>
<reference evidence="2 3" key="1">
    <citation type="journal article" date="2020" name="Microorganisms">
        <title>Osmotic Adaptation and Compatible Solute Biosynthesis of Phototrophic Bacteria as Revealed from Genome Analyses.</title>
        <authorList>
            <person name="Imhoff J.F."/>
            <person name="Rahn T."/>
            <person name="Kunzel S."/>
            <person name="Keller A."/>
            <person name="Neulinger S.C."/>
        </authorList>
    </citation>
    <scope>NUCLEOTIDE SEQUENCE [LARGE SCALE GENOMIC DNA]</scope>
    <source>
        <strain evidence="2 3">DSM 9895</strain>
    </source>
</reference>